<gene>
    <name evidence="4" type="ORF">ZOSMA_89G00430</name>
</gene>
<dbReference type="PANTHER" id="PTHR47289">
    <property type="entry name" value="TRANSCRIPTION FACTOR, PUTATIVE (DUF1664)-RELATED"/>
    <property type="match status" value="1"/>
</dbReference>
<evidence type="ECO:0000313" key="5">
    <source>
        <dbReference type="Proteomes" id="UP000036987"/>
    </source>
</evidence>
<reference evidence="5" key="1">
    <citation type="journal article" date="2016" name="Nature">
        <title>The genome of the seagrass Zostera marina reveals angiosperm adaptation to the sea.</title>
        <authorList>
            <person name="Olsen J.L."/>
            <person name="Rouze P."/>
            <person name="Verhelst B."/>
            <person name="Lin Y.-C."/>
            <person name="Bayer T."/>
            <person name="Collen J."/>
            <person name="Dattolo E."/>
            <person name="De Paoli E."/>
            <person name="Dittami S."/>
            <person name="Maumus F."/>
            <person name="Michel G."/>
            <person name="Kersting A."/>
            <person name="Lauritano C."/>
            <person name="Lohaus R."/>
            <person name="Toepel M."/>
            <person name="Tonon T."/>
            <person name="Vanneste K."/>
            <person name="Amirebrahimi M."/>
            <person name="Brakel J."/>
            <person name="Bostroem C."/>
            <person name="Chovatia M."/>
            <person name="Grimwood J."/>
            <person name="Jenkins J.W."/>
            <person name="Jueterbock A."/>
            <person name="Mraz A."/>
            <person name="Stam W.T."/>
            <person name="Tice H."/>
            <person name="Bornberg-Bauer E."/>
            <person name="Green P.J."/>
            <person name="Pearson G.A."/>
            <person name="Procaccini G."/>
            <person name="Duarte C.M."/>
            <person name="Schmutz J."/>
            <person name="Reusch T.B.H."/>
            <person name="Van de Peer Y."/>
        </authorList>
    </citation>
    <scope>NUCLEOTIDE SEQUENCE [LARGE SCALE GENOMIC DNA]</scope>
    <source>
        <strain evidence="5">cv. Finnish</strain>
    </source>
</reference>
<feature type="transmembrane region" description="Helical" evidence="2">
    <location>
        <begin position="96"/>
        <end position="114"/>
    </location>
</feature>
<keyword evidence="2" id="KW-1133">Transmembrane helix</keyword>
<dbReference type="STRING" id="29655.A0A0K9NK03"/>
<dbReference type="Proteomes" id="UP000036987">
    <property type="component" value="Unassembled WGS sequence"/>
</dbReference>
<keyword evidence="2" id="KW-0472">Membrane</keyword>
<evidence type="ECO:0000259" key="3">
    <source>
        <dbReference type="Pfam" id="PF07889"/>
    </source>
</evidence>
<feature type="compositionally biased region" description="Polar residues" evidence="1">
    <location>
        <begin position="314"/>
        <end position="327"/>
    </location>
</feature>
<sequence length="363" mass="39985">MAIPIAKLTVIVGATLAGSYLVNEGRLSDVSNIFFGAFKIFRKHIQEDKNGSSSSKKPGSDFHMAQVNNLRKQLQSLQMSGRVTVITESGQGYKTYSIMTVVIIGAMGYGYIWWKGWKISDMMFVTQSAFKDARNNIANQMDTFSSSISNTKHHLSNQIERVECTLNDCLDDSAATKEEVSKICEELSGFHVKVESVHHAARAVESKIFQMKGSEDLTTRGVYHLCQFVKKLDNKKPEYTKVLQSNTSMQALEQPQTSSSPSSSIASATDLGSPSSIVETPRVLQSSRTASISSFKDVQGLHTITRNANMRRNSMETDGSSISNITLPVNEEDSSSRSSSLFGWRLPSFNKIIARSQSSSDST</sequence>
<dbReference type="OrthoDB" id="544175at2759"/>
<feature type="compositionally biased region" description="Low complexity" evidence="1">
    <location>
        <begin position="254"/>
        <end position="269"/>
    </location>
</feature>
<proteinExistence type="predicted"/>
<keyword evidence="2" id="KW-0812">Transmembrane</keyword>
<name>A0A0K9NK03_ZOSMR</name>
<evidence type="ECO:0000313" key="4">
    <source>
        <dbReference type="EMBL" id="KMZ57091.1"/>
    </source>
</evidence>
<evidence type="ECO:0000256" key="2">
    <source>
        <dbReference type="SAM" id="Phobius"/>
    </source>
</evidence>
<dbReference type="OMA" id="AFKIAWR"/>
<organism evidence="4 5">
    <name type="scientific">Zostera marina</name>
    <name type="common">Eelgrass</name>
    <dbReference type="NCBI Taxonomy" id="29655"/>
    <lineage>
        <taxon>Eukaryota</taxon>
        <taxon>Viridiplantae</taxon>
        <taxon>Streptophyta</taxon>
        <taxon>Embryophyta</taxon>
        <taxon>Tracheophyta</taxon>
        <taxon>Spermatophyta</taxon>
        <taxon>Magnoliopsida</taxon>
        <taxon>Liliopsida</taxon>
        <taxon>Zosteraceae</taxon>
        <taxon>Zostera</taxon>
    </lineage>
</organism>
<feature type="region of interest" description="Disordered" evidence="1">
    <location>
        <begin position="248"/>
        <end position="278"/>
    </location>
</feature>
<dbReference type="AlphaFoldDB" id="A0A0K9NK03"/>
<evidence type="ECO:0000256" key="1">
    <source>
        <dbReference type="SAM" id="MobiDB-lite"/>
    </source>
</evidence>
<dbReference type="Pfam" id="PF07889">
    <property type="entry name" value="DUF1664"/>
    <property type="match status" value="1"/>
</dbReference>
<feature type="domain" description="DUF1664" evidence="3">
    <location>
        <begin position="94"/>
        <end position="212"/>
    </location>
</feature>
<comment type="caution">
    <text evidence="4">The sequence shown here is derived from an EMBL/GenBank/DDBJ whole genome shotgun (WGS) entry which is preliminary data.</text>
</comment>
<keyword evidence="5" id="KW-1185">Reference proteome</keyword>
<dbReference type="InterPro" id="IPR012458">
    <property type="entry name" value="DUF1664"/>
</dbReference>
<feature type="region of interest" description="Disordered" evidence="1">
    <location>
        <begin position="314"/>
        <end position="342"/>
    </location>
</feature>
<accession>A0A0K9NK03</accession>
<dbReference type="PANTHER" id="PTHR47289:SF2">
    <property type="entry name" value="TRANSCRIPTION FACTOR, PUTATIVE (DUF1664)-RELATED"/>
    <property type="match status" value="1"/>
</dbReference>
<protein>
    <recommendedName>
        <fullName evidence="3">DUF1664 domain-containing protein</fullName>
    </recommendedName>
</protein>
<dbReference type="EMBL" id="LFYR01002109">
    <property type="protein sequence ID" value="KMZ57091.1"/>
    <property type="molecule type" value="Genomic_DNA"/>
</dbReference>